<evidence type="ECO:0000313" key="5">
    <source>
        <dbReference type="Proteomes" id="UP000076268"/>
    </source>
</evidence>
<dbReference type="Pfam" id="PF11761">
    <property type="entry name" value="CbiG_mid"/>
    <property type="match status" value="1"/>
</dbReference>
<protein>
    <submittedName>
        <fullName evidence="4">Cobalamin biosynthesis protein CbiG</fullName>
    </submittedName>
</protein>
<dbReference type="PANTHER" id="PTHR37477">
    <property type="entry name" value="COBALT-PRECORRIN-5A HYDROLASE"/>
    <property type="match status" value="1"/>
</dbReference>
<dbReference type="Pfam" id="PF01890">
    <property type="entry name" value="CbiG_C"/>
    <property type="match status" value="1"/>
</dbReference>
<dbReference type="SUPFAM" id="SSF159672">
    <property type="entry name" value="CbiG N-terminal domain-like"/>
    <property type="match status" value="1"/>
</dbReference>
<dbReference type="Gene3D" id="3.40.50.11220">
    <property type="match status" value="1"/>
</dbReference>
<dbReference type="AlphaFoldDB" id="A0A154BUA1"/>
<proteinExistence type="predicted"/>
<dbReference type="InterPro" id="IPR038029">
    <property type="entry name" value="GbiG_N_sf"/>
</dbReference>
<dbReference type="SUPFAM" id="SSF159664">
    <property type="entry name" value="CobE/GbiG C-terminal domain-like"/>
    <property type="match status" value="1"/>
</dbReference>
<dbReference type="InterPro" id="IPR002750">
    <property type="entry name" value="CobE/GbiG_C"/>
</dbReference>
<dbReference type="Gene3D" id="3.30.420.180">
    <property type="entry name" value="CobE/GbiG C-terminal domain"/>
    <property type="match status" value="1"/>
</dbReference>
<evidence type="ECO:0000259" key="3">
    <source>
        <dbReference type="Pfam" id="PF11761"/>
    </source>
</evidence>
<dbReference type="Proteomes" id="UP000076268">
    <property type="component" value="Unassembled WGS sequence"/>
</dbReference>
<feature type="domain" description="Cobalamin biosynthesis central region" evidence="3">
    <location>
        <begin position="134"/>
        <end position="225"/>
    </location>
</feature>
<dbReference type="Pfam" id="PF11760">
    <property type="entry name" value="CbiG_N"/>
    <property type="match status" value="1"/>
</dbReference>
<comment type="caution">
    <text evidence="4">The sequence shown here is derived from an EMBL/GenBank/DDBJ whole genome shotgun (WGS) entry which is preliminary data.</text>
</comment>
<dbReference type="InterPro" id="IPR036518">
    <property type="entry name" value="CobE/GbiG_C_sf"/>
</dbReference>
<dbReference type="EMBL" id="LSGP01000013">
    <property type="protein sequence ID" value="KYZ77088.1"/>
    <property type="molecule type" value="Genomic_DNA"/>
</dbReference>
<dbReference type="RefSeq" id="WP_066238774.1">
    <property type="nucleotide sequence ID" value="NZ_LSGP01000013.1"/>
</dbReference>
<name>A0A154BUA1_ANASB</name>
<dbReference type="InterPro" id="IPR021744">
    <property type="entry name" value="CbiG_N"/>
</dbReference>
<keyword evidence="5" id="KW-1185">Reference proteome</keyword>
<dbReference type="PANTHER" id="PTHR37477:SF1">
    <property type="entry name" value="COBALT-PRECORRIN-5A HYDROLASE"/>
    <property type="match status" value="1"/>
</dbReference>
<organism evidence="4 5">
    <name type="scientific">Anaerosporomusa subterranea</name>
    <dbReference type="NCBI Taxonomy" id="1794912"/>
    <lineage>
        <taxon>Bacteria</taxon>
        <taxon>Bacillati</taxon>
        <taxon>Bacillota</taxon>
        <taxon>Negativicutes</taxon>
        <taxon>Acetonemataceae</taxon>
        <taxon>Anaerosporomusa</taxon>
    </lineage>
</organism>
<reference evidence="4 5" key="1">
    <citation type="submission" date="2016-02" db="EMBL/GenBank/DDBJ databases">
        <title>Anaerosporomusa subterraneum gen. nov., sp. nov., a spore-forming obligate anaerobe isolated from saprolite.</title>
        <authorList>
            <person name="Choi J.K."/>
            <person name="Shah M."/>
            <person name="Yee N."/>
        </authorList>
    </citation>
    <scope>NUCLEOTIDE SEQUENCE [LARGE SCALE GENOMIC DNA]</scope>
    <source>
        <strain evidence="4 5">RU4</strain>
    </source>
</reference>
<sequence>MRIAIISITNEGALLAQGLTASLKGEIDVFAKVGRNPAEAKEYEHLGQLVARLFHQYDSFVFIMSVGVVVRVIAPHVRDKRYDPAVVVMDETGSYVISLLSGHLGHANALTCIVGESVKAHSVITTATDVLQKPAVDLLAVKINATIEPFENLHTMNAAIDKGDKVSFFIDSTLANCETYIAAAEEFDVKLIDIKELADAASYDAAVVITDKELYMVKPYVFLRPASLVVGINCRPGTTGSEILGAIADACRKAGRSTKSIAAIASSVVKEDEIGVLATAQQIEVPVRFFNAEELNQCIEKFGLKKSAIIDEKSGASIANICEAAALVAAKTDSLILEATLYNNVMIAIAEAKSPWWE</sequence>
<dbReference type="InterPro" id="IPR021745">
    <property type="entry name" value="CbiG_mid"/>
</dbReference>
<accession>A0A154BUA1</accession>
<dbReference type="GO" id="GO:0009236">
    <property type="term" value="P:cobalamin biosynthetic process"/>
    <property type="evidence" value="ECO:0007669"/>
    <property type="project" value="InterPro"/>
</dbReference>
<evidence type="ECO:0000313" key="4">
    <source>
        <dbReference type="EMBL" id="KYZ77088.1"/>
    </source>
</evidence>
<evidence type="ECO:0000259" key="1">
    <source>
        <dbReference type="Pfam" id="PF01890"/>
    </source>
</evidence>
<gene>
    <name evidence="4" type="ORF">AXX12_02840</name>
</gene>
<dbReference type="InterPro" id="IPR052553">
    <property type="entry name" value="CbiG_hydrolase"/>
</dbReference>
<feature type="domain" description="CobE/GbiG C-terminal" evidence="1">
    <location>
        <begin position="228"/>
        <end position="350"/>
    </location>
</feature>
<feature type="domain" description="Cobalamin synthesis G N-terminal" evidence="2">
    <location>
        <begin position="49"/>
        <end position="129"/>
    </location>
</feature>
<dbReference type="STRING" id="1794912.AXX12_02840"/>
<dbReference type="OrthoDB" id="9781023at2"/>
<evidence type="ECO:0000259" key="2">
    <source>
        <dbReference type="Pfam" id="PF11760"/>
    </source>
</evidence>